<dbReference type="CDD" id="cd00371">
    <property type="entry name" value="HMA"/>
    <property type="match status" value="1"/>
</dbReference>
<evidence type="ECO:0000259" key="6">
    <source>
        <dbReference type="PROSITE" id="PS50846"/>
    </source>
</evidence>
<keyword evidence="4" id="KW-0479">Metal-binding</keyword>
<organism evidence="7 8">
    <name type="scientific">Dyella flagellata</name>
    <dbReference type="NCBI Taxonomy" id="1867833"/>
    <lineage>
        <taxon>Bacteria</taxon>
        <taxon>Pseudomonadati</taxon>
        <taxon>Pseudomonadota</taxon>
        <taxon>Gammaproteobacteria</taxon>
        <taxon>Lysobacterales</taxon>
        <taxon>Rhodanobacteraceae</taxon>
        <taxon>Dyella</taxon>
    </lineage>
</organism>
<evidence type="ECO:0000256" key="1">
    <source>
        <dbReference type="ARBA" id="ARBA00004196"/>
    </source>
</evidence>
<dbReference type="InterPro" id="IPR036163">
    <property type="entry name" value="HMA_dom_sf"/>
</dbReference>
<keyword evidence="4" id="KW-0574">Periplasm</keyword>
<proteinExistence type="predicted"/>
<evidence type="ECO:0000256" key="3">
    <source>
        <dbReference type="ARBA" id="ARBA00022914"/>
    </source>
</evidence>
<sequence length="93" mass="9634">MKTLATLALILMGVIPMAGMAATRTVTLAVPGMTCPVCPVTIKKSLEKVAGVGDITPDLMRKTVTISYDDTKTQPAALMQATAAAGYPSSVQH</sequence>
<accession>A0ABQ5X6Z3</accession>
<dbReference type="SUPFAM" id="SSF55008">
    <property type="entry name" value="HMA, heavy metal-associated domain"/>
    <property type="match status" value="1"/>
</dbReference>
<dbReference type="InterPro" id="IPR006121">
    <property type="entry name" value="HMA_dom"/>
</dbReference>
<evidence type="ECO:0000313" key="8">
    <source>
        <dbReference type="Proteomes" id="UP001156627"/>
    </source>
</evidence>
<feature type="domain" description="HMA" evidence="6">
    <location>
        <begin position="24"/>
        <end position="90"/>
    </location>
</feature>
<dbReference type="Proteomes" id="UP001156627">
    <property type="component" value="Unassembled WGS sequence"/>
</dbReference>
<dbReference type="Gene3D" id="3.30.70.100">
    <property type="match status" value="1"/>
</dbReference>
<comment type="function">
    <text evidence="4">Involved in mercury resistance. Acts as a mercury scavenger that specifically binds to a mercuric ion in the periplasm and probably passes it to the cytoplasmic mercuric reductase MerA via the mercuric transport protein MerT.</text>
</comment>
<evidence type="ECO:0000256" key="4">
    <source>
        <dbReference type="RuleBase" id="RU361212"/>
    </source>
</evidence>
<dbReference type="Pfam" id="PF00403">
    <property type="entry name" value="HMA"/>
    <property type="match status" value="1"/>
</dbReference>
<feature type="chain" id="PRO_5045044107" description="Periplasmic mercury ion-binding protein" evidence="5">
    <location>
        <begin position="22"/>
        <end position="93"/>
    </location>
</feature>
<keyword evidence="8" id="KW-1185">Reference proteome</keyword>
<feature type="signal peptide" evidence="5">
    <location>
        <begin position="1"/>
        <end position="21"/>
    </location>
</feature>
<comment type="caution">
    <text evidence="7">The sequence shown here is derived from an EMBL/GenBank/DDBJ whole genome shotgun (WGS) entry which is preliminary data.</text>
</comment>
<reference evidence="8" key="1">
    <citation type="journal article" date="2019" name="Int. J. Syst. Evol. Microbiol.">
        <title>The Global Catalogue of Microorganisms (GCM) 10K type strain sequencing project: providing services to taxonomists for standard genome sequencing and annotation.</title>
        <authorList>
            <consortium name="The Broad Institute Genomics Platform"/>
            <consortium name="The Broad Institute Genome Sequencing Center for Infectious Disease"/>
            <person name="Wu L."/>
            <person name="Ma J."/>
        </authorList>
    </citation>
    <scope>NUCLEOTIDE SEQUENCE [LARGE SCALE GENOMIC DNA]</scope>
    <source>
        <strain evidence="8">NBRC 111981</strain>
    </source>
</reference>
<dbReference type="InterPro" id="IPR011795">
    <property type="entry name" value="MerP"/>
</dbReference>
<evidence type="ECO:0000256" key="2">
    <source>
        <dbReference type="ARBA" id="ARBA00022466"/>
    </source>
</evidence>
<dbReference type="EMBL" id="BSOA01000006">
    <property type="protein sequence ID" value="GLQ87365.1"/>
    <property type="molecule type" value="Genomic_DNA"/>
</dbReference>
<dbReference type="RefSeq" id="WP_284330814.1">
    <property type="nucleotide sequence ID" value="NZ_BSOA01000006.1"/>
</dbReference>
<keyword evidence="3 4" id="KW-0476">Mercury</keyword>
<comment type="subcellular location">
    <subcellularLocation>
        <location evidence="1">Cell envelope</location>
    </subcellularLocation>
    <subcellularLocation>
        <location evidence="4">Periplasm</location>
    </subcellularLocation>
</comment>
<evidence type="ECO:0000313" key="7">
    <source>
        <dbReference type="EMBL" id="GLQ87365.1"/>
    </source>
</evidence>
<name>A0ABQ5X6Z3_9GAMM</name>
<protein>
    <recommendedName>
        <fullName evidence="4">Periplasmic mercury ion-binding protein</fullName>
    </recommendedName>
</protein>
<dbReference type="NCBIfam" id="TIGR02052">
    <property type="entry name" value="MerP"/>
    <property type="match status" value="1"/>
</dbReference>
<keyword evidence="2 4" id="KW-0475">Mercuric resistance</keyword>
<gene>
    <name evidence="4 7" type="primary">merP</name>
    <name evidence="7" type="ORF">GCM10007898_09310</name>
</gene>
<evidence type="ECO:0000256" key="5">
    <source>
        <dbReference type="SAM" id="SignalP"/>
    </source>
</evidence>
<keyword evidence="5" id="KW-0732">Signal</keyword>
<dbReference type="PROSITE" id="PS50846">
    <property type="entry name" value="HMA_2"/>
    <property type="match status" value="1"/>
</dbReference>